<feature type="region of interest" description="Disordered" evidence="1">
    <location>
        <begin position="444"/>
        <end position="502"/>
    </location>
</feature>
<name>A0ABR4NPK3_9SACH</name>
<dbReference type="EMBL" id="JBEVYD010000010">
    <property type="protein sequence ID" value="KAL3230031.1"/>
    <property type="molecule type" value="Genomic_DNA"/>
</dbReference>
<feature type="region of interest" description="Disordered" evidence="1">
    <location>
        <begin position="665"/>
        <end position="750"/>
    </location>
</feature>
<keyword evidence="3" id="KW-1185">Reference proteome</keyword>
<reference evidence="2 3" key="1">
    <citation type="submission" date="2024-05" db="EMBL/GenBank/DDBJ databases">
        <title>Long read based assembly of the Candida bracarensis genome reveals expanded adhesin content.</title>
        <authorList>
            <person name="Marcet-Houben M."/>
            <person name="Ksiezopolska E."/>
            <person name="Gabaldon T."/>
        </authorList>
    </citation>
    <scope>NUCLEOTIDE SEQUENCE [LARGE SCALE GENOMIC DNA]</scope>
    <source>
        <strain evidence="2 3">CBM6</strain>
    </source>
</reference>
<feature type="compositionally biased region" description="Polar residues" evidence="1">
    <location>
        <begin position="485"/>
        <end position="502"/>
    </location>
</feature>
<proteinExistence type="predicted"/>
<feature type="compositionally biased region" description="Low complexity" evidence="1">
    <location>
        <begin position="460"/>
        <end position="471"/>
    </location>
</feature>
<gene>
    <name evidence="2" type="ORF">RNJ44_01394</name>
</gene>
<evidence type="ECO:0000313" key="2">
    <source>
        <dbReference type="EMBL" id="KAL3230031.1"/>
    </source>
</evidence>
<comment type="caution">
    <text evidence="2">The sequence shown here is derived from an EMBL/GenBank/DDBJ whole genome shotgun (WGS) entry which is preliminary data.</text>
</comment>
<dbReference type="Proteomes" id="UP001623330">
    <property type="component" value="Unassembled WGS sequence"/>
</dbReference>
<organism evidence="2 3">
    <name type="scientific">Nakaseomyces bracarensis</name>
    <dbReference type="NCBI Taxonomy" id="273131"/>
    <lineage>
        <taxon>Eukaryota</taxon>
        <taxon>Fungi</taxon>
        <taxon>Dikarya</taxon>
        <taxon>Ascomycota</taxon>
        <taxon>Saccharomycotina</taxon>
        <taxon>Saccharomycetes</taxon>
        <taxon>Saccharomycetales</taxon>
        <taxon>Saccharomycetaceae</taxon>
        <taxon>Nakaseomyces</taxon>
    </lineage>
</organism>
<accession>A0ABR4NPK3</accession>
<feature type="compositionally biased region" description="Low complexity" evidence="1">
    <location>
        <begin position="697"/>
        <end position="714"/>
    </location>
</feature>
<evidence type="ECO:0008006" key="4">
    <source>
        <dbReference type="Google" id="ProtNLM"/>
    </source>
</evidence>
<evidence type="ECO:0000313" key="3">
    <source>
        <dbReference type="Proteomes" id="UP001623330"/>
    </source>
</evidence>
<dbReference type="SUPFAM" id="SSF52402">
    <property type="entry name" value="Adenine nucleotide alpha hydrolases-like"/>
    <property type="match status" value="1"/>
</dbReference>
<protein>
    <recommendedName>
        <fullName evidence="4">UspA domain-containing protein</fullName>
    </recommendedName>
</protein>
<feature type="compositionally biased region" description="Low complexity" evidence="1">
    <location>
        <begin position="680"/>
        <end position="689"/>
    </location>
</feature>
<evidence type="ECO:0000256" key="1">
    <source>
        <dbReference type="SAM" id="MobiDB-lite"/>
    </source>
</evidence>
<sequence length="750" mass="85129">MPDTDVTLRNAYRDIRVYYEGPESETLWKDIRPSVSYDTVPKYIGYAATEDMEGGFPGVEIQKHTYPIKTDLSRQGSNRGNLVFINPKFLLHNHVSSDDNYEVEKIKKRIFDSGSSTASDNPLSLTRSKKSEFNYTVDGKIIRSDYPTKPVFVNKVIIRSRTNVNFDKRWEERKNTIYRNMENKDKVFIYPDILFPQQREKPLIMGDDYVPITREQRRKNKILTIKMPNPTLPRTIVCYISGRRHSWVALDWVVRRLVENDHLVIIANIPRMTGRKETTKDSDRDTEWVSGYSFKEIDDIILNLFDYVKVIKEDSKTLKVTIEISIEKTKGAIIDAINVYNPDYIVLGTLRWQRYENLVCYRGRTLVDLICTTFSIPVFVVPARRLFAMEREIEGATLEKVIEIQKSKQGNLNGLMEEAQSLKMVSSDSFTFWSKNEQKILDESYSRSPIPEEDDRRNSADIISNASSSTDRSSYAADPEDFGTHSITKQGSQARHSITESNGSVVSQLKSIVTNNRKNMMSELFEIANNPVADPEAKETKLSKLDVIIKYSLESSTTIKVITENLDEDHSGYGVLKRVITGDSANDSGKPMLSMVDTVRRYSANDSDKVEKTRKRLSQIKFASDVKNLDGNAALGTPKNYKYSASHSSSGHSLKHVDSSESVLSFTSNNSKNSKKSSEKNSGSSSSNKFFMKVRRSSNSDQVSTNSSMSTSRLKSPKPRRSSTGTTERRSSTKSSAKKKIGKIFSFGNF</sequence>